<evidence type="ECO:0000313" key="3">
    <source>
        <dbReference type="Proteomes" id="UP000214618"/>
    </source>
</evidence>
<dbReference type="PROSITE" id="PS51186">
    <property type="entry name" value="GNAT"/>
    <property type="match status" value="1"/>
</dbReference>
<dbReference type="InterPro" id="IPR016181">
    <property type="entry name" value="Acyl_CoA_acyltransferase"/>
</dbReference>
<dbReference type="Pfam" id="PF13302">
    <property type="entry name" value="Acetyltransf_3"/>
    <property type="match status" value="1"/>
</dbReference>
<dbReference type="AlphaFoldDB" id="A0A223ENP5"/>
<dbReference type="PANTHER" id="PTHR43792:SF9">
    <property type="entry name" value="RIBOSOMAL-PROTEIN-ALANINE ACETYLTRANSFERASE"/>
    <property type="match status" value="1"/>
</dbReference>
<dbReference type="CDD" id="cd04301">
    <property type="entry name" value="NAT_SF"/>
    <property type="match status" value="1"/>
</dbReference>
<dbReference type="GO" id="GO:0008999">
    <property type="term" value="F:protein-N-terminal-alanine acetyltransferase activity"/>
    <property type="evidence" value="ECO:0007669"/>
    <property type="project" value="TreeGrafter"/>
</dbReference>
<dbReference type="SUPFAM" id="SSF55729">
    <property type="entry name" value="Acyl-CoA N-acyltransferases (Nat)"/>
    <property type="match status" value="1"/>
</dbReference>
<keyword evidence="2" id="KW-0808">Transferase</keyword>
<evidence type="ECO:0000313" key="2">
    <source>
        <dbReference type="EMBL" id="ASS96867.1"/>
    </source>
</evidence>
<gene>
    <name evidence="2" type="ORF">BS1321_24970</name>
</gene>
<dbReference type="GO" id="GO:0005737">
    <property type="term" value="C:cytoplasm"/>
    <property type="evidence" value="ECO:0007669"/>
    <property type="project" value="TreeGrafter"/>
</dbReference>
<dbReference type="InterPro" id="IPR000182">
    <property type="entry name" value="GNAT_dom"/>
</dbReference>
<dbReference type="RefSeq" id="WP_063235002.1">
    <property type="nucleotide sequence ID" value="NZ_BCVO01000019.1"/>
</dbReference>
<protein>
    <submittedName>
        <fullName evidence="2">GNAT family N-acetyltransferase</fullName>
    </submittedName>
</protein>
<proteinExistence type="predicted"/>
<feature type="domain" description="N-acetyltransferase" evidence="1">
    <location>
        <begin position="18"/>
        <end position="174"/>
    </location>
</feature>
<dbReference type="OrthoDB" id="9785602at2"/>
<reference evidence="2 3" key="1">
    <citation type="submission" date="2016-10" db="EMBL/GenBank/DDBJ databases">
        <title>The whole genome sequencing and assembly of Bacillus simplex DSM 1321 strain.</title>
        <authorList>
            <person name="Park M.-K."/>
            <person name="Lee Y.-J."/>
            <person name="Yi H."/>
            <person name="Bahn Y.-S."/>
            <person name="Kim J.F."/>
            <person name="Lee D.-W."/>
        </authorList>
    </citation>
    <scope>NUCLEOTIDE SEQUENCE [LARGE SCALE GENOMIC DNA]</scope>
    <source>
        <strain evidence="2 3">DSM 1321</strain>
    </source>
</reference>
<accession>A0A223ENP5</accession>
<dbReference type="Gene3D" id="3.40.630.30">
    <property type="match status" value="1"/>
</dbReference>
<dbReference type="EMBL" id="CP017704">
    <property type="protein sequence ID" value="ASS96867.1"/>
    <property type="molecule type" value="Genomic_DNA"/>
</dbReference>
<organism evidence="2 3">
    <name type="scientific">Peribacillus simplex NBRC 15720 = DSM 1321</name>
    <dbReference type="NCBI Taxonomy" id="1349754"/>
    <lineage>
        <taxon>Bacteria</taxon>
        <taxon>Bacillati</taxon>
        <taxon>Bacillota</taxon>
        <taxon>Bacilli</taxon>
        <taxon>Bacillales</taxon>
        <taxon>Bacillaceae</taxon>
        <taxon>Peribacillus</taxon>
    </lineage>
</organism>
<sequence>MNVKDIYGQLPTIESKRLVMRKVTMNDAEDMFAYASNGEVSRYVTWEAHRSLSDTRDFIRFILQNYEDKKIAPWGIEHKESGKLIGTIDFVSWQVDHHSAEIGYVLAPEYWGSGLMTEAAQKIIAFGFENMNLVRIQARCFVENLGSERVMQKTGMSFEGIIRKGMFVKGKHQDLKLYSIIK</sequence>
<dbReference type="InterPro" id="IPR051531">
    <property type="entry name" value="N-acetyltransferase"/>
</dbReference>
<dbReference type="PANTHER" id="PTHR43792">
    <property type="entry name" value="GNAT FAMILY, PUTATIVE (AFU_ORTHOLOGUE AFUA_3G00765)-RELATED-RELATED"/>
    <property type="match status" value="1"/>
</dbReference>
<dbReference type="GeneID" id="56476047"/>
<evidence type="ECO:0000259" key="1">
    <source>
        <dbReference type="PROSITE" id="PS51186"/>
    </source>
</evidence>
<dbReference type="Proteomes" id="UP000214618">
    <property type="component" value="Chromosome"/>
</dbReference>
<name>A0A223ENP5_9BACI</name>